<protein>
    <submittedName>
        <fullName evidence="1">Uncharacterized protein</fullName>
    </submittedName>
</protein>
<dbReference type="Proteomes" id="UP000828390">
    <property type="component" value="Unassembled WGS sequence"/>
</dbReference>
<proteinExistence type="predicted"/>
<accession>A0A9D3YI33</accession>
<organism evidence="1 2">
    <name type="scientific">Dreissena polymorpha</name>
    <name type="common">Zebra mussel</name>
    <name type="synonym">Mytilus polymorpha</name>
    <dbReference type="NCBI Taxonomy" id="45954"/>
    <lineage>
        <taxon>Eukaryota</taxon>
        <taxon>Metazoa</taxon>
        <taxon>Spiralia</taxon>
        <taxon>Lophotrochozoa</taxon>
        <taxon>Mollusca</taxon>
        <taxon>Bivalvia</taxon>
        <taxon>Autobranchia</taxon>
        <taxon>Heteroconchia</taxon>
        <taxon>Euheterodonta</taxon>
        <taxon>Imparidentia</taxon>
        <taxon>Neoheterodontei</taxon>
        <taxon>Myida</taxon>
        <taxon>Dreissenoidea</taxon>
        <taxon>Dreissenidae</taxon>
        <taxon>Dreissena</taxon>
    </lineage>
</organism>
<dbReference type="EMBL" id="JAIWYP010000015">
    <property type="protein sequence ID" value="KAH3701092.1"/>
    <property type="molecule type" value="Genomic_DNA"/>
</dbReference>
<evidence type="ECO:0000313" key="2">
    <source>
        <dbReference type="Proteomes" id="UP000828390"/>
    </source>
</evidence>
<name>A0A9D3YI33_DREPO</name>
<sequence length="59" mass="6506">MTVNSSMMQTSKRINTGTLKVNCGGKVDPVLGSNPQQLDHKNADLSTEIFYPYTLNSFL</sequence>
<reference evidence="1" key="1">
    <citation type="journal article" date="2019" name="bioRxiv">
        <title>The Genome of the Zebra Mussel, Dreissena polymorpha: A Resource for Invasive Species Research.</title>
        <authorList>
            <person name="McCartney M.A."/>
            <person name="Auch B."/>
            <person name="Kono T."/>
            <person name="Mallez S."/>
            <person name="Zhang Y."/>
            <person name="Obille A."/>
            <person name="Becker A."/>
            <person name="Abrahante J.E."/>
            <person name="Garbe J."/>
            <person name="Badalamenti J.P."/>
            <person name="Herman A."/>
            <person name="Mangelson H."/>
            <person name="Liachko I."/>
            <person name="Sullivan S."/>
            <person name="Sone E.D."/>
            <person name="Koren S."/>
            <person name="Silverstein K.A.T."/>
            <person name="Beckman K.B."/>
            <person name="Gohl D.M."/>
        </authorList>
    </citation>
    <scope>NUCLEOTIDE SEQUENCE</scope>
    <source>
        <strain evidence="1">Duluth1</strain>
        <tissue evidence="1">Whole animal</tissue>
    </source>
</reference>
<comment type="caution">
    <text evidence="1">The sequence shown here is derived from an EMBL/GenBank/DDBJ whole genome shotgun (WGS) entry which is preliminary data.</text>
</comment>
<keyword evidence="2" id="KW-1185">Reference proteome</keyword>
<dbReference type="AlphaFoldDB" id="A0A9D3YI33"/>
<reference evidence="1" key="2">
    <citation type="submission" date="2020-11" db="EMBL/GenBank/DDBJ databases">
        <authorList>
            <person name="McCartney M.A."/>
            <person name="Auch B."/>
            <person name="Kono T."/>
            <person name="Mallez S."/>
            <person name="Becker A."/>
            <person name="Gohl D.M."/>
            <person name="Silverstein K.A.T."/>
            <person name="Koren S."/>
            <person name="Bechman K.B."/>
            <person name="Herman A."/>
            <person name="Abrahante J.E."/>
            <person name="Garbe J."/>
        </authorList>
    </citation>
    <scope>NUCLEOTIDE SEQUENCE</scope>
    <source>
        <strain evidence="1">Duluth1</strain>
        <tissue evidence="1">Whole animal</tissue>
    </source>
</reference>
<evidence type="ECO:0000313" key="1">
    <source>
        <dbReference type="EMBL" id="KAH3701092.1"/>
    </source>
</evidence>
<gene>
    <name evidence="1" type="ORF">DPMN_076076</name>
</gene>